<name>A0A8H5SEC6_9HYPO</name>
<keyword evidence="5" id="KW-1185">Reference proteome</keyword>
<gene>
    <name evidence="4" type="ORF">FTJAE_922</name>
</gene>
<dbReference type="GO" id="GO:0004672">
    <property type="term" value="F:protein kinase activity"/>
    <property type="evidence" value="ECO:0007669"/>
    <property type="project" value="InterPro"/>
</dbReference>
<dbReference type="PROSITE" id="PS50011">
    <property type="entry name" value="PROTEIN_KINASE_DOM"/>
    <property type="match status" value="1"/>
</dbReference>
<evidence type="ECO:0000256" key="1">
    <source>
        <dbReference type="ARBA" id="ARBA00023242"/>
    </source>
</evidence>
<dbReference type="GO" id="GO:0008270">
    <property type="term" value="F:zinc ion binding"/>
    <property type="evidence" value="ECO:0007669"/>
    <property type="project" value="InterPro"/>
</dbReference>
<accession>A0A8H5SEC6</accession>
<dbReference type="Gene3D" id="1.10.510.10">
    <property type="entry name" value="Transferase(Phosphotransferase) domain 1"/>
    <property type="match status" value="1"/>
</dbReference>
<evidence type="ECO:0000313" key="4">
    <source>
        <dbReference type="EMBL" id="KAF5649485.1"/>
    </source>
</evidence>
<dbReference type="PANTHER" id="PTHR24148:SF73">
    <property type="entry name" value="HET DOMAIN PROTEIN (AFU_ORTHOLOGUE AFUA_8G01020)"/>
    <property type="match status" value="1"/>
</dbReference>
<dbReference type="GeneID" id="59308388"/>
<dbReference type="InterPro" id="IPR000719">
    <property type="entry name" value="Prot_kinase_dom"/>
</dbReference>
<evidence type="ECO:0000259" key="3">
    <source>
        <dbReference type="PROSITE" id="PS50011"/>
    </source>
</evidence>
<dbReference type="CDD" id="cd00180">
    <property type="entry name" value="PKc"/>
    <property type="match status" value="1"/>
</dbReference>
<dbReference type="RefSeq" id="XP_037211952.1">
    <property type="nucleotide sequence ID" value="XM_037356118.1"/>
</dbReference>
<feature type="domain" description="Protein kinase" evidence="3">
    <location>
        <begin position="1459"/>
        <end position="1841"/>
    </location>
</feature>
<evidence type="ECO:0000313" key="5">
    <source>
        <dbReference type="Proteomes" id="UP000530670"/>
    </source>
</evidence>
<evidence type="ECO:0000256" key="2">
    <source>
        <dbReference type="SAM" id="MobiDB-lite"/>
    </source>
</evidence>
<organism evidence="4 5">
    <name type="scientific">Fusarium tjaetaba</name>
    <dbReference type="NCBI Taxonomy" id="1567544"/>
    <lineage>
        <taxon>Eukaryota</taxon>
        <taxon>Fungi</taxon>
        <taxon>Dikarya</taxon>
        <taxon>Ascomycota</taxon>
        <taxon>Pezizomycotina</taxon>
        <taxon>Sordariomycetes</taxon>
        <taxon>Hypocreomycetidae</taxon>
        <taxon>Hypocreales</taxon>
        <taxon>Nectriaceae</taxon>
        <taxon>Fusarium</taxon>
        <taxon>Fusarium fujikuroi species complex</taxon>
    </lineage>
</organism>
<dbReference type="Pfam" id="PF04082">
    <property type="entry name" value="Fungal_trans"/>
    <property type="match status" value="1"/>
</dbReference>
<proteinExistence type="predicted"/>
<dbReference type="InterPro" id="IPR052895">
    <property type="entry name" value="HetReg/Transcr_Mod"/>
</dbReference>
<dbReference type="PANTHER" id="PTHR24148">
    <property type="entry name" value="ANKYRIN REPEAT DOMAIN-CONTAINING PROTEIN 39 HOMOLOG-RELATED"/>
    <property type="match status" value="1"/>
</dbReference>
<sequence>MPATQNAQFRIIKKCAKALAVANSWDSYLRALERRQDGLPSPGSFGNGSRPRPRHSSVSDYGISGVVTRDASMAADGDLTLGTPQDHDENDETNEAASLSTNDVLEPAFRQNPLVDNDYVFGQAMGRYWYMGPASSWAFCRRVLALVGKHLPETNNEPLPWHLDGVAFRLQWRPLMPDEPPDISNLPPSDYAYFLIQTARFYLGPLASLIDEAEFLLHFKELYQDASAKAASCKLWYAQYLLMIAFGKAFLGGKSTDGSPQGYQYAARAMPLMPELAGIALDPVLSAQALTLAAIYFQSIDMRVAAYQHIGQALRICVLSGFHRHMPEEAVGAQHSKRCHIIFWVVYMLDQEFAALIGATSAIRDEDITNKLPSQADSSLSSLSLTLHVQLARLIARLLGTVYGVGKDYDGTLFSNTQSILRNLAELNRDLNNIINNHFRDSISKASRIATRLLLQYHHCVVLTTRPQIMCALHMHIEQSKTQLMTHGLSLSPPVASLIQSCVSSAQAILKTLRALADEDLIEAFLPFQIEYASSSAFLLHLIPIICPSLLSDDSWRDDARYVFDTLISKGSLIAPLRKVELEQLEQKLSALTPTSNIATPEAPNQAEDHVNVHEEETREPELHEHVSDETGWDLFAANAMAGLTPGELLDLAEQLDVDSFLYQPEIGEGRPYDVPPPRPPNQLYGVIPEASYNNQFMPYPYDYNVIPPLSPPTPKAALSPSPKLLQNQQAASSFSELSYQYRPIEDASIRLVRILPERKTMIKCEIIHVSLEQPPPYMAISYTWGDTGDTRKIEIEGCSIPIAVSLHGALQALRKKHSSVLVWADALCINQKDRDERSQQVQLMPFIYSNADSVAIWLGPEENDSIRAVSLLDTIATTGEPFGSSNVSNILAAGAENGDLLAVVSLFGREYWRRLWVVQEVFNAKRIMVYCGSTRLEWKKYQSASVVFSQRRGELIFNNKDQLKRRLATSPDQFSYVQTLIYQGPASLPDLKFHMSDGEEALLQVLRTCRRKLASDPRDKLYGILGVLPASIREEFRADYNLSVKDVYTEIVDFLLKTTEKLDIICEAIHFPVHTSTANLPTFVPDWSHVPQTSAMGFKYNFAASGSSKAICRFRDERLSKLEISCLEIDVVQSKGVVVGTLCNLGDYLMAFLHWRALLLQAVEGRTEQEIQMAEECFAATICLGQIPSEYDRGRWQAEIYHVFANLFRDRLPYIRLDDRLAYYLKTPSEGKAEMRRHFLQIHFGDHPAFVLSVHRSLFVSVSELFDNSLTPGHQNGVIMGSILTSTQGATDSELILSDAIWRERVPHINGENYFFWPYPVLKRLITRDTIIRQLQSIKIGLEDAEACSDLIVGTDKPPFLRVFAILVLVERPGDIQAFIDADLHDERFPLVQGSEYHLTAQICMANLGWSHMQRDYFNINQLRMSPGFFALSENYEAQHYDMPKAQMLPWVLCRDSYGVHEETLSGGCGQVVKYKIDPNSHGFTPLLETHGFYVSFVAVKSLKSTSREKDRSSKELEMLKRFSGLSHPNIITLLATYTLQSRFHFVFPAAEYDLLIYWKIHPGPLVNPSSANSEGLLWLSEQIRNVIGALAHIHEGTKAHMDTETMFGRHGDIKPANILWFRSRKERRGVFVISDLGIADAHREDTRSIIPAADLPVTPRYRAPECDIRDGRISRAYDVWSLGCLLLEMTCWILGGNDLRERFKDILVSPYITGVKTDIYFDIHWLGPGEGYRLGVKDQIIKYFVPLAMALSGAETLTINSDSCLRVRKYVTAISTQLVTATRTNSVVQSVIVDITTTVKMDGTKTVTQQTIKTITTTAQNVNPPSKKRAVNAPVIPSYASIACSNSVKYSSACSRVGVTSKTITLPRTTIVSVISKVIIPRRTTIKTAIATAYATKTVKTEVVQETYSTEKISKVVGTEVKDNIIATETKTEISTKTEAADPLQTISLIAHDSGDPDLASLGGVGFVHLENQIGTGKYFLDFTADVDSDLTFTLNQRTGEVKVVNGPASSIGKAAYSNVNGNSDNYVRFMSTEEATANAANSLARKIIPATSYPLGLQCLWGTNQIADFWTCSSRLGLVQPGVDFTSQCTGASTSYNIDIEVRLA</sequence>
<dbReference type="InterPro" id="IPR007219">
    <property type="entry name" value="XnlR_reg_dom"/>
</dbReference>
<keyword evidence="1" id="KW-0539">Nucleus</keyword>
<dbReference type="InterPro" id="IPR010730">
    <property type="entry name" value="HET"/>
</dbReference>
<dbReference type="EMBL" id="JAAQRI010000021">
    <property type="protein sequence ID" value="KAF5649485.1"/>
    <property type="molecule type" value="Genomic_DNA"/>
</dbReference>
<dbReference type="InterPro" id="IPR011009">
    <property type="entry name" value="Kinase-like_dom_sf"/>
</dbReference>
<comment type="caution">
    <text evidence="4">The sequence shown here is derived from an EMBL/GenBank/DDBJ whole genome shotgun (WGS) entry which is preliminary data.</text>
</comment>
<dbReference type="Pfam" id="PF06985">
    <property type="entry name" value="HET"/>
    <property type="match status" value="1"/>
</dbReference>
<dbReference type="Gene3D" id="3.30.200.20">
    <property type="entry name" value="Phosphorylase Kinase, domain 1"/>
    <property type="match status" value="1"/>
</dbReference>
<dbReference type="OrthoDB" id="3548654at2759"/>
<dbReference type="Pfam" id="PF00069">
    <property type="entry name" value="Pkinase"/>
    <property type="match status" value="1"/>
</dbReference>
<dbReference type="SMART" id="SM00906">
    <property type="entry name" value="Fungal_trans"/>
    <property type="match status" value="1"/>
</dbReference>
<feature type="region of interest" description="Disordered" evidence="2">
    <location>
        <begin position="74"/>
        <end position="103"/>
    </location>
</feature>
<dbReference type="Proteomes" id="UP000530670">
    <property type="component" value="Unassembled WGS sequence"/>
</dbReference>
<dbReference type="SUPFAM" id="SSF56112">
    <property type="entry name" value="Protein kinase-like (PK-like)"/>
    <property type="match status" value="1"/>
</dbReference>
<dbReference type="CDD" id="cd12148">
    <property type="entry name" value="fungal_TF_MHR"/>
    <property type="match status" value="1"/>
</dbReference>
<dbReference type="GO" id="GO:0006351">
    <property type="term" value="P:DNA-templated transcription"/>
    <property type="evidence" value="ECO:0007669"/>
    <property type="project" value="InterPro"/>
</dbReference>
<reference evidence="4 5" key="1">
    <citation type="submission" date="2020-05" db="EMBL/GenBank/DDBJ databases">
        <title>Identification and distribution of gene clusters putatively required for synthesis of sphingolipid metabolism inhibitors in phylogenetically diverse species of the filamentous fungus Fusarium.</title>
        <authorList>
            <person name="Kim H.-S."/>
            <person name="Busman M."/>
            <person name="Brown D.W."/>
            <person name="Divon H."/>
            <person name="Uhlig S."/>
            <person name="Proctor R.H."/>
        </authorList>
    </citation>
    <scope>NUCLEOTIDE SEQUENCE [LARGE SCALE GENOMIC DNA]</scope>
    <source>
        <strain evidence="4 5">NRRL 66243</strain>
    </source>
</reference>
<dbReference type="GO" id="GO:0003677">
    <property type="term" value="F:DNA binding"/>
    <property type="evidence" value="ECO:0007669"/>
    <property type="project" value="InterPro"/>
</dbReference>
<protein>
    <submittedName>
        <fullName evidence="4">Heterokaryon incompatibility het-6</fullName>
    </submittedName>
</protein>
<dbReference type="GO" id="GO:0005524">
    <property type="term" value="F:ATP binding"/>
    <property type="evidence" value="ECO:0007669"/>
    <property type="project" value="InterPro"/>
</dbReference>
<feature type="region of interest" description="Disordered" evidence="2">
    <location>
        <begin position="36"/>
        <end position="60"/>
    </location>
</feature>
<dbReference type="SMART" id="SM00220">
    <property type="entry name" value="S_TKc"/>
    <property type="match status" value="1"/>
</dbReference>